<accession>A0A829QJX3</accession>
<sequence>MVRRGKTHDVVNPRVVSRDEAATLVKSRAFGRLPFEQAVLLTYA</sequence>
<dbReference type="Proteomes" id="UP000021210">
    <property type="component" value="Unassembled WGS sequence"/>
</dbReference>
<evidence type="ECO:0000313" key="1">
    <source>
        <dbReference type="EMBL" id="EUA62686.1"/>
    </source>
</evidence>
<dbReference type="EMBL" id="JAOH01000002">
    <property type="protein sequence ID" value="EUA62686.1"/>
    <property type="molecule type" value="Genomic_DNA"/>
</dbReference>
<name>A0A829QJX3_9MYCO</name>
<gene>
    <name evidence="1" type="ORF">I542_2837</name>
</gene>
<dbReference type="AlphaFoldDB" id="A0A829QJX3"/>
<reference evidence="1 2" key="1">
    <citation type="submission" date="2013-12" db="EMBL/GenBank/DDBJ databases">
        <authorList>
            <person name="Zelazny A."/>
            <person name="Olivier K."/>
            <person name="Holland S."/>
            <person name="Lenaerts A."/>
            <person name="Ordway D."/>
            <person name="DeGroote M.A."/>
            <person name="Parker T."/>
            <person name="Sizemore C."/>
            <person name="Tallon L.J."/>
            <person name="Sadzewicz L.K."/>
            <person name="Sengamalay N."/>
            <person name="Fraser C.M."/>
            <person name="Hine E."/>
            <person name="Shefchek K.A."/>
            <person name="Das S.P."/>
            <person name="Tettelin H."/>
        </authorList>
    </citation>
    <scope>NUCLEOTIDE SEQUENCE [LARGE SCALE GENOMIC DNA]</scope>
    <source>
        <strain evidence="1 2">1948</strain>
    </source>
</reference>
<proteinExistence type="predicted"/>
<evidence type="ECO:0000313" key="2">
    <source>
        <dbReference type="Proteomes" id="UP000021210"/>
    </source>
</evidence>
<organism evidence="1 2">
    <name type="scientific">Mycobacteroides abscessus 1948</name>
    <dbReference type="NCBI Taxonomy" id="1299323"/>
    <lineage>
        <taxon>Bacteria</taxon>
        <taxon>Bacillati</taxon>
        <taxon>Actinomycetota</taxon>
        <taxon>Actinomycetes</taxon>
        <taxon>Mycobacteriales</taxon>
        <taxon>Mycobacteriaceae</taxon>
        <taxon>Mycobacteroides</taxon>
        <taxon>Mycobacteroides abscessus</taxon>
    </lineage>
</organism>
<protein>
    <submittedName>
        <fullName evidence="1">Uncharacterized protein</fullName>
    </submittedName>
</protein>
<comment type="caution">
    <text evidence="1">The sequence shown here is derived from an EMBL/GenBank/DDBJ whole genome shotgun (WGS) entry which is preliminary data.</text>
</comment>